<dbReference type="CDD" id="cd00067">
    <property type="entry name" value="GAL4"/>
    <property type="match status" value="1"/>
</dbReference>
<dbReference type="PANTHER" id="PTHR47784">
    <property type="entry name" value="STEROL UPTAKE CONTROL PROTEIN 2"/>
    <property type="match status" value="1"/>
</dbReference>
<dbReference type="EMBL" id="QUQM01000007">
    <property type="protein sequence ID" value="KAA8645590.1"/>
    <property type="molecule type" value="Genomic_DNA"/>
</dbReference>
<dbReference type="Pfam" id="PF00172">
    <property type="entry name" value="Zn_clus"/>
    <property type="match status" value="1"/>
</dbReference>
<name>A0A5M9MJT1_9EURO</name>
<keyword evidence="1" id="KW-0805">Transcription regulation</keyword>
<evidence type="ECO:0000256" key="3">
    <source>
        <dbReference type="ARBA" id="ARBA00023163"/>
    </source>
</evidence>
<dbReference type="PROSITE" id="PS50048">
    <property type="entry name" value="ZN2_CY6_FUNGAL_2"/>
    <property type="match status" value="1"/>
</dbReference>
<dbReference type="Proteomes" id="UP000324241">
    <property type="component" value="Unassembled WGS sequence"/>
</dbReference>
<evidence type="ECO:0000256" key="2">
    <source>
        <dbReference type="ARBA" id="ARBA00023125"/>
    </source>
</evidence>
<evidence type="ECO:0000259" key="6">
    <source>
        <dbReference type="PROSITE" id="PS50048"/>
    </source>
</evidence>
<keyword evidence="3" id="KW-0804">Transcription</keyword>
<dbReference type="GO" id="GO:0003677">
    <property type="term" value="F:DNA binding"/>
    <property type="evidence" value="ECO:0007669"/>
    <property type="project" value="UniProtKB-KW"/>
</dbReference>
<dbReference type="GeneID" id="54329711"/>
<dbReference type="SUPFAM" id="SSF57701">
    <property type="entry name" value="Zn2/Cys6 DNA-binding domain"/>
    <property type="match status" value="1"/>
</dbReference>
<dbReference type="InterPro" id="IPR021858">
    <property type="entry name" value="Fun_TF"/>
</dbReference>
<dbReference type="VEuPathDB" id="FungiDB:EYZ11_001772"/>
<dbReference type="RefSeq" id="XP_033424951.1">
    <property type="nucleotide sequence ID" value="XM_033571636.1"/>
</dbReference>
<dbReference type="SMART" id="SM00066">
    <property type="entry name" value="GAL4"/>
    <property type="match status" value="1"/>
</dbReference>
<sequence>MALRRPHHKSRHGCMECKRRRVKCDEARPICCNCSKRQAECEYDSSGSVLWANEGSKSRTKSNLSTSEEPQPPECTASTANSFGVLGRLGGKGEATPALTYLNLGDLELMMQWCNSTHTYLSRNERTDNIWRYRAPEEALSHPFLMHGILSLSALHLARMKDDHRSPAYLDTAVAHQNQALAIFRELLGGINESNAKAMFAFAGVVVMYALGFPHPPEPKDPWACVDELIQVFVLARGTQQVLHKAVPSIVGSEWETILKLDDYNNSLPDSARQVIERLHEINNHYGAQDPTHNTAIYHHTIDILADMIAAIYGGWISVTVACRWAIRLKPEFVDMVRDRSPLALVILTHYCAVLYDLRECWYVGEWSIRVPKAIWQILDDNWKLLVRGPMEAIFGDSFSFENGQIELG</sequence>
<feature type="domain" description="Zn(2)-C6 fungal-type" evidence="6">
    <location>
        <begin position="13"/>
        <end position="43"/>
    </location>
</feature>
<keyword evidence="2" id="KW-0238">DNA-binding</keyword>
<accession>A0A5M9MJT1</accession>
<evidence type="ECO:0000313" key="8">
    <source>
        <dbReference type="Proteomes" id="UP000324241"/>
    </source>
</evidence>
<evidence type="ECO:0000313" key="7">
    <source>
        <dbReference type="EMBL" id="KAA8645590.1"/>
    </source>
</evidence>
<gene>
    <name evidence="7" type="ORF">ATNIH1004_007009</name>
</gene>
<dbReference type="InterPro" id="IPR001138">
    <property type="entry name" value="Zn2Cys6_DnaBD"/>
</dbReference>
<dbReference type="InterPro" id="IPR053157">
    <property type="entry name" value="Sterol_Uptake_Regulator"/>
</dbReference>
<comment type="caution">
    <text evidence="7">The sequence shown here is derived from an EMBL/GenBank/DDBJ whole genome shotgun (WGS) entry which is preliminary data.</text>
</comment>
<dbReference type="PROSITE" id="PS00463">
    <property type="entry name" value="ZN2_CY6_FUNGAL_1"/>
    <property type="match status" value="1"/>
</dbReference>
<feature type="region of interest" description="Disordered" evidence="5">
    <location>
        <begin position="54"/>
        <end position="79"/>
    </location>
</feature>
<proteinExistence type="predicted"/>
<keyword evidence="4" id="KW-0539">Nucleus</keyword>
<dbReference type="OrthoDB" id="4937900at2759"/>
<dbReference type="GO" id="GO:0008270">
    <property type="term" value="F:zinc ion binding"/>
    <property type="evidence" value="ECO:0007669"/>
    <property type="project" value="InterPro"/>
</dbReference>
<reference evidence="7 8" key="1">
    <citation type="submission" date="2019-08" db="EMBL/GenBank/DDBJ databases">
        <title>The genome sequence of a newly discovered highly antifungal drug resistant Aspergillus species, Aspergillus tanneri NIH 1004.</title>
        <authorList>
            <person name="Mounaud S."/>
            <person name="Singh I."/>
            <person name="Joardar V."/>
            <person name="Pakala S."/>
            <person name="Pakala S."/>
            <person name="Venepally P."/>
            <person name="Chung J.K."/>
            <person name="Losada L."/>
            <person name="Nierman W.C."/>
        </authorList>
    </citation>
    <scope>NUCLEOTIDE SEQUENCE [LARGE SCALE GENOMIC DNA]</scope>
    <source>
        <strain evidence="7 8">NIH1004</strain>
    </source>
</reference>
<evidence type="ECO:0000256" key="5">
    <source>
        <dbReference type="SAM" id="MobiDB-lite"/>
    </source>
</evidence>
<dbReference type="PANTHER" id="PTHR47784:SF5">
    <property type="entry name" value="STEROL UPTAKE CONTROL PROTEIN 2"/>
    <property type="match status" value="1"/>
</dbReference>
<evidence type="ECO:0000256" key="4">
    <source>
        <dbReference type="ARBA" id="ARBA00023242"/>
    </source>
</evidence>
<organism evidence="7 8">
    <name type="scientific">Aspergillus tanneri</name>
    <dbReference type="NCBI Taxonomy" id="1220188"/>
    <lineage>
        <taxon>Eukaryota</taxon>
        <taxon>Fungi</taxon>
        <taxon>Dikarya</taxon>
        <taxon>Ascomycota</taxon>
        <taxon>Pezizomycotina</taxon>
        <taxon>Eurotiomycetes</taxon>
        <taxon>Eurotiomycetidae</taxon>
        <taxon>Eurotiales</taxon>
        <taxon>Aspergillaceae</taxon>
        <taxon>Aspergillus</taxon>
        <taxon>Aspergillus subgen. Circumdati</taxon>
    </lineage>
</organism>
<dbReference type="Pfam" id="PF11951">
    <property type="entry name" value="Fungal_trans_2"/>
    <property type="match status" value="1"/>
</dbReference>
<dbReference type="AlphaFoldDB" id="A0A5M9MJT1"/>
<evidence type="ECO:0000256" key="1">
    <source>
        <dbReference type="ARBA" id="ARBA00023015"/>
    </source>
</evidence>
<protein>
    <recommendedName>
        <fullName evidence="6">Zn(2)-C6 fungal-type domain-containing protein</fullName>
    </recommendedName>
</protein>
<dbReference type="Gene3D" id="4.10.240.10">
    <property type="entry name" value="Zn(2)-C6 fungal-type DNA-binding domain"/>
    <property type="match status" value="1"/>
</dbReference>
<dbReference type="InterPro" id="IPR036864">
    <property type="entry name" value="Zn2-C6_fun-type_DNA-bd_sf"/>
</dbReference>
<dbReference type="GO" id="GO:0001228">
    <property type="term" value="F:DNA-binding transcription activator activity, RNA polymerase II-specific"/>
    <property type="evidence" value="ECO:0007669"/>
    <property type="project" value="TreeGrafter"/>
</dbReference>